<evidence type="ECO:0008006" key="13">
    <source>
        <dbReference type="Google" id="ProtNLM"/>
    </source>
</evidence>
<dbReference type="InterPro" id="IPR003439">
    <property type="entry name" value="ABC_transporter-like_ATP-bd"/>
</dbReference>
<dbReference type="InterPro" id="IPR027417">
    <property type="entry name" value="P-loop_NTPase"/>
</dbReference>
<evidence type="ECO:0000259" key="10">
    <source>
        <dbReference type="PROSITE" id="PS50893"/>
    </source>
</evidence>
<dbReference type="CDD" id="cd18542">
    <property type="entry name" value="ABC_6TM_YknU_like"/>
    <property type="match status" value="1"/>
</dbReference>
<accession>A0A382D721</accession>
<feature type="transmembrane region" description="Helical" evidence="9">
    <location>
        <begin position="32"/>
        <end position="55"/>
    </location>
</feature>
<dbReference type="Gene3D" id="3.40.50.300">
    <property type="entry name" value="P-loop containing nucleotide triphosphate hydrolases"/>
    <property type="match status" value="1"/>
</dbReference>
<feature type="transmembrane region" description="Helical" evidence="9">
    <location>
        <begin position="261"/>
        <end position="281"/>
    </location>
</feature>
<dbReference type="InterPro" id="IPR036640">
    <property type="entry name" value="ABC1_TM_sf"/>
</dbReference>
<keyword evidence="7 9" id="KW-1133">Transmembrane helix</keyword>
<dbReference type="InterPro" id="IPR003593">
    <property type="entry name" value="AAA+_ATPase"/>
</dbReference>
<feature type="transmembrane region" description="Helical" evidence="9">
    <location>
        <begin position="177"/>
        <end position="195"/>
    </location>
</feature>
<evidence type="ECO:0000313" key="12">
    <source>
        <dbReference type="EMBL" id="SVB34210.1"/>
    </source>
</evidence>
<sequence>MNKYRIKRTAGFSSTFSELIWRIFLLSLEHKFHLFIALGAVILGAFFQLMIPGLLGKAVDQAIEFLETSNAEVEQLYWTGLLLFSVSTIRGFFAFIHSYLGEAIGQNMAYQLRMKYFEQLQKLSFTYHDNIHTGDLITLGILDIEGVRMFVNTGFLRFFFLLTLVGGGLFFMLKTDLFLGLISLSFVPIIAWRGTATGLKLRINWLIIQEKLSMLTKVMDENLNGIRVVRAFCSQSYEMDKYNRSSLEALRLFDKQISMRVSNDSLMSFVFLVSLGLVLWFGGQRVYSGEISLGTLTTFLAFMSILQQPVRQIGMLVNSFSRAASCGDRIFRVLDRKDYVDDNEKGKQVLDLGILEFKNVYFSFPGENQPQILEGINLRLEPGCTLGITGPQGSGKSTLAQLIPRFYDPTSGEICLNGVDLRDFQLKTLREKVSLVQQDTFLFTSTVKHNVLYGAPWASEEEVIGASSKAQLHEHIDHLPHSYQTLIGERGLTLSGGQRQRLNISRSIILNSKILILDDSTSAIDAVTEKKIRECLMEGASDRITIIISHRLASLIHANEIIYLEEGKISEQ</sequence>
<name>A0A382D721_9ZZZZ</name>
<keyword evidence="8 9" id="KW-0472">Membrane</keyword>
<reference evidence="12" key="1">
    <citation type="submission" date="2018-05" db="EMBL/GenBank/DDBJ databases">
        <authorList>
            <person name="Lanie J.A."/>
            <person name="Ng W.-L."/>
            <person name="Kazmierczak K.M."/>
            <person name="Andrzejewski T.M."/>
            <person name="Davidsen T.M."/>
            <person name="Wayne K.J."/>
            <person name="Tettelin H."/>
            <person name="Glass J.I."/>
            <person name="Rusch D."/>
            <person name="Podicherti R."/>
            <person name="Tsui H.-C.T."/>
            <person name="Winkler M.E."/>
        </authorList>
    </citation>
    <scope>NUCLEOTIDE SEQUENCE</scope>
</reference>
<keyword evidence="2" id="KW-0813">Transport</keyword>
<dbReference type="GO" id="GO:0016887">
    <property type="term" value="F:ATP hydrolysis activity"/>
    <property type="evidence" value="ECO:0007669"/>
    <property type="project" value="InterPro"/>
</dbReference>
<dbReference type="InterPro" id="IPR039421">
    <property type="entry name" value="Type_1_exporter"/>
</dbReference>
<evidence type="ECO:0000256" key="5">
    <source>
        <dbReference type="ARBA" id="ARBA00022741"/>
    </source>
</evidence>
<evidence type="ECO:0000256" key="7">
    <source>
        <dbReference type="ARBA" id="ARBA00022989"/>
    </source>
</evidence>
<protein>
    <recommendedName>
        <fullName evidence="13">ABC transmembrane type-1 domain-containing protein</fullName>
    </recommendedName>
</protein>
<dbReference type="Pfam" id="PF00005">
    <property type="entry name" value="ABC_tran"/>
    <property type="match status" value="1"/>
</dbReference>
<dbReference type="SUPFAM" id="SSF90123">
    <property type="entry name" value="ABC transporter transmembrane region"/>
    <property type="match status" value="1"/>
</dbReference>
<keyword evidence="4 9" id="KW-0812">Transmembrane</keyword>
<dbReference type="SMART" id="SM00382">
    <property type="entry name" value="AAA"/>
    <property type="match status" value="1"/>
</dbReference>
<dbReference type="GO" id="GO:0005886">
    <property type="term" value="C:plasma membrane"/>
    <property type="evidence" value="ECO:0007669"/>
    <property type="project" value="UniProtKB-SubCell"/>
</dbReference>
<dbReference type="PANTHER" id="PTHR43394">
    <property type="entry name" value="ATP-DEPENDENT PERMEASE MDL1, MITOCHONDRIAL"/>
    <property type="match status" value="1"/>
</dbReference>
<dbReference type="SUPFAM" id="SSF52540">
    <property type="entry name" value="P-loop containing nucleoside triphosphate hydrolases"/>
    <property type="match status" value="1"/>
</dbReference>
<gene>
    <name evidence="12" type="ORF">METZ01_LOCUS187064</name>
</gene>
<feature type="domain" description="ABC transporter" evidence="10">
    <location>
        <begin position="355"/>
        <end position="572"/>
    </location>
</feature>
<dbReference type="Pfam" id="PF00664">
    <property type="entry name" value="ABC_membrane"/>
    <property type="match status" value="1"/>
</dbReference>
<feature type="transmembrane region" description="Helical" evidence="9">
    <location>
        <begin position="75"/>
        <end position="100"/>
    </location>
</feature>
<keyword evidence="3" id="KW-1003">Cell membrane</keyword>
<comment type="subcellular location">
    <subcellularLocation>
        <location evidence="1">Cell membrane</location>
        <topology evidence="1">Multi-pass membrane protein</topology>
    </subcellularLocation>
</comment>
<dbReference type="InterPro" id="IPR011527">
    <property type="entry name" value="ABC1_TM_dom"/>
</dbReference>
<evidence type="ECO:0000256" key="3">
    <source>
        <dbReference type="ARBA" id="ARBA00022475"/>
    </source>
</evidence>
<evidence type="ECO:0000256" key="8">
    <source>
        <dbReference type="ARBA" id="ARBA00023136"/>
    </source>
</evidence>
<dbReference type="GO" id="GO:0005524">
    <property type="term" value="F:ATP binding"/>
    <property type="evidence" value="ECO:0007669"/>
    <property type="project" value="UniProtKB-KW"/>
</dbReference>
<evidence type="ECO:0000256" key="6">
    <source>
        <dbReference type="ARBA" id="ARBA00022840"/>
    </source>
</evidence>
<evidence type="ECO:0000256" key="2">
    <source>
        <dbReference type="ARBA" id="ARBA00022448"/>
    </source>
</evidence>
<dbReference type="EMBL" id="UINC01037944">
    <property type="protein sequence ID" value="SVB34210.1"/>
    <property type="molecule type" value="Genomic_DNA"/>
</dbReference>
<evidence type="ECO:0000256" key="1">
    <source>
        <dbReference type="ARBA" id="ARBA00004651"/>
    </source>
</evidence>
<dbReference type="PROSITE" id="PS00211">
    <property type="entry name" value="ABC_TRANSPORTER_1"/>
    <property type="match status" value="1"/>
</dbReference>
<proteinExistence type="predicted"/>
<feature type="domain" description="ABC transmembrane type-1" evidence="11">
    <location>
        <begin position="35"/>
        <end position="322"/>
    </location>
</feature>
<keyword evidence="6" id="KW-0067">ATP-binding</keyword>
<dbReference type="Gene3D" id="1.20.1560.10">
    <property type="entry name" value="ABC transporter type 1, transmembrane domain"/>
    <property type="match status" value="1"/>
</dbReference>
<dbReference type="PROSITE" id="PS50929">
    <property type="entry name" value="ABC_TM1F"/>
    <property type="match status" value="1"/>
</dbReference>
<organism evidence="12">
    <name type="scientific">marine metagenome</name>
    <dbReference type="NCBI Taxonomy" id="408172"/>
    <lineage>
        <taxon>unclassified sequences</taxon>
        <taxon>metagenomes</taxon>
        <taxon>ecological metagenomes</taxon>
    </lineage>
</organism>
<dbReference type="GO" id="GO:0015421">
    <property type="term" value="F:ABC-type oligopeptide transporter activity"/>
    <property type="evidence" value="ECO:0007669"/>
    <property type="project" value="TreeGrafter"/>
</dbReference>
<evidence type="ECO:0000259" key="11">
    <source>
        <dbReference type="PROSITE" id="PS50929"/>
    </source>
</evidence>
<dbReference type="FunFam" id="3.40.50.300:FF:000221">
    <property type="entry name" value="Multidrug ABC transporter ATP-binding protein"/>
    <property type="match status" value="1"/>
</dbReference>
<feature type="transmembrane region" description="Helical" evidence="9">
    <location>
        <begin position="154"/>
        <end position="171"/>
    </location>
</feature>
<dbReference type="InterPro" id="IPR017871">
    <property type="entry name" value="ABC_transporter-like_CS"/>
</dbReference>
<dbReference type="AlphaFoldDB" id="A0A382D721"/>
<evidence type="ECO:0000256" key="4">
    <source>
        <dbReference type="ARBA" id="ARBA00022692"/>
    </source>
</evidence>
<feature type="non-terminal residue" evidence="12">
    <location>
        <position position="572"/>
    </location>
</feature>
<dbReference type="PANTHER" id="PTHR43394:SF1">
    <property type="entry name" value="ATP-BINDING CASSETTE SUB-FAMILY B MEMBER 10, MITOCHONDRIAL"/>
    <property type="match status" value="1"/>
</dbReference>
<dbReference type="PROSITE" id="PS50893">
    <property type="entry name" value="ABC_TRANSPORTER_2"/>
    <property type="match status" value="1"/>
</dbReference>
<evidence type="ECO:0000256" key="9">
    <source>
        <dbReference type="SAM" id="Phobius"/>
    </source>
</evidence>
<keyword evidence="5" id="KW-0547">Nucleotide-binding</keyword>